<evidence type="ECO:0000256" key="4">
    <source>
        <dbReference type="PROSITE-ProRule" id="PRU00335"/>
    </source>
</evidence>
<dbReference type="Pfam" id="PF00440">
    <property type="entry name" value="TetR_N"/>
    <property type="match status" value="1"/>
</dbReference>
<dbReference type="SUPFAM" id="SSF48498">
    <property type="entry name" value="Tetracyclin repressor-like, C-terminal domain"/>
    <property type="match status" value="1"/>
</dbReference>
<dbReference type="PANTHER" id="PTHR30055:SF234">
    <property type="entry name" value="HTH-TYPE TRANSCRIPTIONAL REGULATOR BETI"/>
    <property type="match status" value="1"/>
</dbReference>
<dbReference type="Gene3D" id="1.10.357.10">
    <property type="entry name" value="Tetracycline Repressor, domain 2"/>
    <property type="match status" value="1"/>
</dbReference>
<evidence type="ECO:0000256" key="1">
    <source>
        <dbReference type="ARBA" id="ARBA00023015"/>
    </source>
</evidence>
<dbReference type="Proteomes" id="UP001595923">
    <property type="component" value="Unassembled WGS sequence"/>
</dbReference>
<dbReference type="Pfam" id="PF21597">
    <property type="entry name" value="TetR_C_43"/>
    <property type="match status" value="1"/>
</dbReference>
<feature type="DNA-binding region" description="H-T-H motif" evidence="4">
    <location>
        <begin position="46"/>
        <end position="65"/>
    </location>
</feature>
<name>A0ABV9DSK2_9ACTN</name>
<dbReference type="PANTHER" id="PTHR30055">
    <property type="entry name" value="HTH-TYPE TRANSCRIPTIONAL REGULATOR RUTR"/>
    <property type="match status" value="1"/>
</dbReference>
<dbReference type="SUPFAM" id="SSF46689">
    <property type="entry name" value="Homeodomain-like"/>
    <property type="match status" value="1"/>
</dbReference>
<proteinExistence type="predicted"/>
<protein>
    <submittedName>
        <fullName evidence="6">TetR/AcrR family transcriptional regulator</fullName>
    </submittedName>
</protein>
<dbReference type="InterPro" id="IPR009057">
    <property type="entry name" value="Homeodomain-like_sf"/>
</dbReference>
<feature type="domain" description="HTH tetR-type" evidence="5">
    <location>
        <begin position="24"/>
        <end position="83"/>
    </location>
</feature>
<dbReference type="RefSeq" id="WP_378572310.1">
    <property type="nucleotide sequence ID" value="NZ_JBHSFQ010000005.1"/>
</dbReference>
<evidence type="ECO:0000313" key="6">
    <source>
        <dbReference type="EMBL" id="MFC4561692.1"/>
    </source>
</evidence>
<evidence type="ECO:0000256" key="3">
    <source>
        <dbReference type="ARBA" id="ARBA00023163"/>
    </source>
</evidence>
<dbReference type="InterPro" id="IPR049445">
    <property type="entry name" value="TetR_SbtR-like_C"/>
</dbReference>
<keyword evidence="1" id="KW-0805">Transcription regulation</keyword>
<dbReference type="EMBL" id="JBHSFQ010000005">
    <property type="protein sequence ID" value="MFC4561692.1"/>
    <property type="molecule type" value="Genomic_DNA"/>
</dbReference>
<organism evidence="6 7">
    <name type="scientific">Nocardiopsis mangrovi</name>
    <dbReference type="NCBI Taxonomy" id="1179818"/>
    <lineage>
        <taxon>Bacteria</taxon>
        <taxon>Bacillati</taxon>
        <taxon>Actinomycetota</taxon>
        <taxon>Actinomycetes</taxon>
        <taxon>Streptosporangiales</taxon>
        <taxon>Nocardiopsidaceae</taxon>
        <taxon>Nocardiopsis</taxon>
    </lineage>
</organism>
<comment type="caution">
    <text evidence="6">The sequence shown here is derived from an EMBL/GenBank/DDBJ whole genome shotgun (WGS) entry which is preliminary data.</text>
</comment>
<keyword evidence="2 4" id="KW-0238">DNA-binding</keyword>
<dbReference type="PROSITE" id="PS50977">
    <property type="entry name" value="HTH_TETR_2"/>
    <property type="match status" value="1"/>
</dbReference>
<accession>A0ABV9DSK2</accession>
<dbReference type="InterPro" id="IPR001647">
    <property type="entry name" value="HTH_TetR"/>
</dbReference>
<dbReference type="PRINTS" id="PR00455">
    <property type="entry name" value="HTHTETR"/>
</dbReference>
<reference evidence="7" key="1">
    <citation type="journal article" date="2019" name="Int. J. Syst. Evol. Microbiol.">
        <title>The Global Catalogue of Microorganisms (GCM) 10K type strain sequencing project: providing services to taxonomists for standard genome sequencing and annotation.</title>
        <authorList>
            <consortium name="The Broad Institute Genomics Platform"/>
            <consortium name="The Broad Institute Genome Sequencing Center for Infectious Disease"/>
            <person name="Wu L."/>
            <person name="Ma J."/>
        </authorList>
    </citation>
    <scope>NUCLEOTIDE SEQUENCE [LARGE SCALE GENOMIC DNA]</scope>
    <source>
        <strain evidence="7">XZYJ18</strain>
    </source>
</reference>
<dbReference type="InterPro" id="IPR050109">
    <property type="entry name" value="HTH-type_TetR-like_transc_reg"/>
</dbReference>
<evidence type="ECO:0000313" key="7">
    <source>
        <dbReference type="Proteomes" id="UP001595923"/>
    </source>
</evidence>
<gene>
    <name evidence="6" type="ORF">ACFO4E_07470</name>
</gene>
<keyword evidence="3" id="KW-0804">Transcription</keyword>
<keyword evidence="7" id="KW-1185">Reference proteome</keyword>
<dbReference type="InterPro" id="IPR036271">
    <property type="entry name" value="Tet_transcr_reg_TetR-rel_C_sf"/>
</dbReference>
<evidence type="ECO:0000256" key="2">
    <source>
        <dbReference type="ARBA" id="ARBA00023125"/>
    </source>
</evidence>
<sequence>MPGDPYRMAAGPSGAPARLRADARRNRERILGAARVVFADRGIDAPMATIARRAGVGTATLYRRFPTREALIVEAFAEQAAACAGVVERALTDPDPWRAFAGTIERVTAMQVADRGFSSAVLRAYPRIVGLADRRTSAEDAIARLIGRAKAAGYLRADFDRADLTLVFMAVHGVHTDRIEDTAAAVRRLVAHLLRSFRADAVPPSPLPPAPPLAKYPAEL</sequence>
<evidence type="ECO:0000259" key="5">
    <source>
        <dbReference type="PROSITE" id="PS50977"/>
    </source>
</evidence>